<evidence type="ECO:0000256" key="1">
    <source>
        <dbReference type="ARBA" id="ARBA00022723"/>
    </source>
</evidence>
<dbReference type="Proteomes" id="UP000199468">
    <property type="component" value="Unassembled WGS sequence"/>
</dbReference>
<evidence type="ECO:0000256" key="3">
    <source>
        <dbReference type="ARBA" id="ARBA00023004"/>
    </source>
</evidence>
<evidence type="ECO:0000256" key="2">
    <source>
        <dbReference type="ARBA" id="ARBA00022801"/>
    </source>
</evidence>
<keyword evidence="3" id="KW-0408">Iron</keyword>
<sequence length="306" mass="33376">MASCGGKRLSVFKLAHLSDPHLGPLAGFSLHQLFGKRATGYVNWRRKRRHAHDMDILTRIVADIHAHVPDHIACTGDVAHIGLPDEFKTAIAFLDTLGPRETVSFVPGNHDAYARSSLKPLAGLLAPWIADDEGKAGYPWYRRRGPIALIGVNSGVPTLPLMATGRVGSEQIARTAALLDRARDEDLIRVVLIHHPPYVGGAKRGRELVDAAAFEAMLKRKGADLVLHGHNHSFSLAWRPGTDRDVPIIGVPSASIGPRGHGELGTWHLFRIEGDAREPRITLEQRGFEPDGTVILRQEIALTKGA</sequence>
<keyword evidence="1" id="KW-0479">Metal-binding</keyword>
<dbReference type="Gene3D" id="3.60.21.10">
    <property type="match status" value="1"/>
</dbReference>
<dbReference type="SUPFAM" id="SSF56300">
    <property type="entry name" value="Metallo-dependent phosphatases"/>
    <property type="match status" value="1"/>
</dbReference>
<gene>
    <name evidence="6" type="ORF">SAMN05421844_10255</name>
</gene>
<evidence type="ECO:0000256" key="4">
    <source>
        <dbReference type="ARBA" id="ARBA00025742"/>
    </source>
</evidence>
<dbReference type="EMBL" id="FNBZ01000002">
    <property type="protein sequence ID" value="SDF80517.1"/>
    <property type="molecule type" value="Genomic_DNA"/>
</dbReference>
<dbReference type="InterPro" id="IPR029052">
    <property type="entry name" value="Metallo-depent_PP-like"/>
</dbReference>
<feature type="domain" description="Calcineurin-like phosphoesterase" evidence="5">
    <location>
        <begin position="13"/>
        <end position="233"/>
    </location>
</feature>
<comment type="caution">
    <text evidence="6">The sequence shown here is derived from an EMBL/GenBank/DDBJ whole genome shotgun (WGS) entry which is preliminary data.</text>
</comment>
<evidence type="ECO:0000259" key="5">
    <source>
        <dbReference type="Pfam" id="PF00149"/>
    </source>
</evidence>
<dbReference type="PANTHER" id="PTHR42988">
    <property type="entry name" value="PHOSPHOHYDROLASE"/>
    <property type="match status" value="1"/>
</dbReference>
<proteinExistence type="inferred from homology"/>
<keyword evidence="7" id="KW-1185">Reference proteome</keyword>
<protein>
    <submittedName>
        <fullName evidence="6">3',5'-cyclic AMP phosphodiesterase CpdA</fullName>
    </submittedName>
</protein>
<reference evidence="6 7" key="1">
    <citation type="submission" date="2016-10" db="EMBL/GenBank/DDBJ databases">
        <authorList>
            <person name="Varghese N."/>
            <person name="Submissions S."/>
        </authorList>
    </citation>
    <scope>NUCLEOTIDE SEQUENCE [LARGE SCALE GENOMIC DNA]</scope>
    <source>
        <strain evidence="6 7">DSM 26672</strain>
    </source>
</reference>
<dbReference type="InterPro" id="IPR050884">
    <property type="entry name" value="CNP_phosphodiesterase-III"/>
</dbReference>
<accession>A0ABY0NMX4</accession>
<evidence type="ECO:0000313" key="7">
    <source>
        <dbReference type="Proteomes" id="UP000199468"/>
    </source>
</evidence>
<name>A0ABY0NMX4_9HYPH</name>
<dbReference type="Pfam" id="PF00149">
    <property type="entry name" value="Metallophos"/>
    <property type="match status" value="1"/>
</dbReference>
<evidence type="ECO:0000313" key="6">
    <source>
        <dbReference type="EMBL" id="SDF80517.1"/>
    </source>
</evidence>
<keyword evidence="2" id="KW-0378">Hydrolase</keyword>
<dbReference type="InterPro" id="IPR004843">
    <property type="entry name" value="Calcineurin-like_PHP"/>
</dbReference>
<comment type="similarity">
    <text evidence="4">Belongs to the cyclic nucleotide phosphodiesterase class-III family.</text>
</comment>
<dbReference type="PANTHER" id="PTHR42988:SF2">
    <property type="entry name" value="CYCLIC NUCLEOTIDE PHOSPHODIESTERASE CBUA0032-RELATED"/>
    <property type="match status" value="1"/>
</dbReference>
<organism evidence="6 7">
    <name type="scientific">Bosea robiniae</name>
    <dbReference type="NCBI Taxonomy" id="1036780"/>
    <lineage>
        <taxon>Bacteria</taxon>
        <taxon>Pseudomonadati</taxon>
        <taxon>Pseudomonadota</taxon>
        <taxon>Alphaproteobacteria</taxon>
        <taxon>Hyphomicrobiales</taxon>
        <taxon>Boseaceae</taxon>
        <taxon>Bosea</taxon>
    </lineage>
</organism>